<dbReference type="PROSITE" id="PS51257">
    <property type="entry name" value="PROKAR_LIPOPROTEIN"/>
    <property type="match status" value="1"/>
</dbReference>
<reference evidence="3" key="1">
    <citation type="submission" date="2020-11" db="EMBL/GenBank/DDBJ databases">
        <authorList>
            <person name="Tran Van P."/>
        </authorList>
    </citation>
    <scope>NUCLEOTIDE SEQUENCE</scope>
</reference>
<evidence type="ECO:0000313" key="3">
    <source>
        <dbReference type="EMBL" id="CAD7575346.1"/>
    </source>
</evidence>
<dbReference type="PANTHER" id="PTHR21398">
    <property type="entry name" value="AGAP007094-PA"/>
    <property type="match status" value="1"/>
</dbReference>
<dbReference type="InterPro" id="IPR006631">
    <property type="entry name" value="DM4_12"/>
</dbReference>
<feature type="region of interest" description="Disordered" evidence="1">
    <location>
        <begin position="201"/>
        <end position="220"/>
    </location>
</feature>
<sequence>MEVRAVWLLAILTACSSTDDRPHSRQKRILWITNDGRLALPPGTALVITPTITMPFVRYPPDGFFSNMSISLPFTINFDKLGLTDNQNPYGVLPPLLARSMGRMALLYTVVEDFLSNFGMDGKSCLLRAICEVHGQPLHHYGFLGEILKLFFTASKSPFAEILEEYVAAERTGQGDGECWPYYKDCPKSLFMASNNKYSEDAVHKDEEQENENEIDSRTSKVTLDSSELNTQFM</sequence>
<feature type="signal peptide" evidence="2">
    <location>
        <begin position="1"/>
        <end position="17"/>
    </location>
</feature>
<gene>
    <name evidence="3" type="ORF">TCMB3V08_LOCUS7941</name>
</gene>
<name>A0A7R9J9S6_TIMCA</name>
<keyword evidence="2" id="KW-0732">Signal</keyword>
<dbReference type="PANTHER" id="PTHR21398:SF6">
    <property type="entry name" value="AGAP007094-PA"/>
    <property type="match status" value="1"/>
</dbReference>
<dbReference type="Pfam" id="PF07841">
    <property type="entry name" value="DM4_12"/>
    <property type="match status" value="1"/>
</dbReference>
<dbReference type="EMBL" id="OE183128">
    <property type="protein sequence ID" value="CAD7575346.1"/>
    <property type="molecule type" value="Genomic_DNA"/>
</dbReference>
<proteinExistence type="predicted"/>
<evidence type="ECO:0000256" key="2">
    <source>
        <dbReference type="SAM" id="SignalP"/>
    </source>
</evidence>
<dbReference type="AlphaFoldDB" id="A0A7R9J9S6"/>
<dbReference type="SMART" id="SM00718">
    <property type="entry name" value="DM4_12"/>
    <property type="match status" value="1"/>
</dbReference>
<organism evidence="3">
    <name type="scientific">Timema californicum</name>
    <name type="common">California timema</name>
    <name type="synonym">Walking stick</name>
    <dbReference type="NCBI Taxonomy" id="61474"/>
    <lineage>
        <taxon>Eukaryota</taxon>
        <taxon>Metazoa</taxon>
        <taxon>Ecdysozoa</taxon>
        <taxon>Arthropoda</taxon>
        <taxon>Hexapoda</taxon>
        <taxon>Insecta</taxon>
        <taxon>Pterygota</taxon>
        <taxon>Neoptera</taxon>
        <taxon>Polyneoptera</taxon>
        <taxon>Phasmatodea</taxon>
        <taxon>Timematodea</taxon>
        <taxon>Timematoidea</taxon>
        <taxon>Timematidae</taxon>
        <taxon>Timema</taxon>
    </lineage>
</organism>
<evidence type="ECO:0000256" key="1">
    <source>
        <dbReference type="SAM" id="MobiDB-lite"/>
    </source>
</evidence>
<feature type="chain" id="PRO_5030943542" evidence="2">
    <location>
        <begin position="18"/>
        <end position="234"/>
    </location>
</feature>
<accession>A0A7R9J9S6</accession>
<protein>
    <submittedName>
        <fullName evidence="3">(California timema) hypothetical protein</fullName>
    </submittedName>
</protein>